<organism evidence="2 3">
    <name type="scientific">Mycena albidolilacea</name>
    <dbReference type="NCBI Taxonomy" id="1033008"/>
    <lineage>
        <taxon>Eukaryota</taxon>
        <taxon>Fungi</taxon>
        <taxon>Dikarya</taxon>
        <taxon>Basidiomycota</taxon>
        <taxon>Agaricomycotina</taxon>
        <taxon>Agaricomycetes</taxon>
        <taxon>Agaricomycetidae</taxon>
        <taxon>Agaricales</taxon>
        <taxon>Marasmiineae</taxon>
        <taxon>Mycenaceae</taxon>
        <taxon>Mycena</taxon>
    </lineage>
</organism>
<protein>
    <submittedName>
        <fullName evidence="2">Uncharacterized protein</fullName>
    </submittedName>
</protein>
<dbReference type="AlphaFoldDB" id="A0AAD7EQ01"/>
<accession>A0AAD7EQ01</accession>
<name>A0AAD7EQ01_9AGAR</name>
<dbReference type="Proteomes" id="UP001218218">
    <property type="component" value="Unassembled WGS sequence"/>
</dbReference>
<gene>
    <name evidence="2" type="ORF">DFH08DRAFT_1081442</name>
</gene>
<evidence type="ECO:0000256" key="1">
    <source>
        <dbReference type="SAM" id="MobiDB-lite"/>
    </source>
</evidence>
<feature type="compositionally biased region" description="Basic residues" evidence="1">
    <location>
        <begin position="54"/>
        <end position="63"/>
    </location>
</feature>
<feature type="region of interest" description="Disordered" evidence="1">
    <location>
        <begin position="52"/>
        <end position="108"/>
    </location>
</feature>
<sequence>HSILSASAPLPYWDEHCLCRRHVEPRQRSQAEAPSLFGCLFPNLCDTLPPARPPARHAPLHKPRHDEHQRSPCPPLRGGPLTRGGGTPTHSAPWSSRPPTTCRPRSPRRCSRLVTRIVTRDHRRRLDNRRCAREFRPDLPYIALHAFLADWLHPALAHRASTAWRSCGPIFSGFSYGDVSCVFSYRFAPASFLPFRSLSPLRIRSSSPFCPL</sequence>
<evidence type="ECO:0000313" key="3">
    <source>
        <dbReference type="Proteomes" id="UP001218218"/>
    </source>
</evidence>
<dbReference type="EMBL" id="JARIHO010000023">
    <property type="protein sequence ID" value="KAJ7343206.1"/>
    <property type="molecule type" value="Genomic_DNA"/>
</dbReference>
<evidence type="ECO:0000313" key="2">
    <source>
        <dbReference type="EMBL" id="KAJ7343206.1"/>
    </source>
</evidence>
<proteinExistence type="predicted"/>
<feature type="non-terminal residue" evidence="2">
    <location>
        <position position="1"/>
    </location>
</feature>
<keyword evidence="3" id="KW-1185">Reference proteome</keyword>
<comment type="caution">
    <text evidence="2">The sequence shown here is derived from an EMBL/GenBank/DDBJ whole genome shotgun (WGS) entry which is preliminary data.</text>
</comment>
<reference evidence="2" key="1">
    <citation type="submission" date="2023-03" db="EMBL/GenBank/DDBJ databases">
        <title>Massive genome expansion in bonnet fungi (Mycena s.s.) driven by repeated elements and novel gene families across ecological guilds.</title>
        <authorList>
            <consortium name="Lawrence Berkeley National Laboratory"/>
            <person name="Harder C.B."/>
            <person name="Miyauchi S."/>
            <person name="Viragh M."/>
            <person name="Kuo A."/>
            <person name="Thoen E."/>
            <person name="Andreopoulos B."/>
            <person name="Lu D."/>
            <person name="Skrede I."/>
            <person name="Drula E."/>
            <person name="Henrissat B."/>
            <person name="Morin E."/>
            <person name="Kohler A."/>
            <person name="Barry K."/>
            <person name="LaButti K."/>
            <person name="Morin E."/>
            <person name="Salamov A."/>
            <person name="Lipzen A."/>
            <person name="Mereny Z."/>
            <person name="Hegedus B."/>
            <person name="Baldrian P."/>
            <person name="Stursova M."/>
            <person name="Weitz H."/>
            <person name="Taylor A."/>
            <person name="Grigoriev I.V."/>
            <person name="Nagy L.G."/>
            <person name="Martin F."/>
            <person name="Kauserud H."/>
        </authorList>
    </citation>
    <scope>NUCLEOTIDE SEQUENCE</scope>
    <source>
        <strain evidence="2">CBHHK002</strain>
    </source>
</reference>
<feature type="compositionally biased region" description="Low complexity" evidence="1">
    <location>
        <begin position="95"/>
        <end position="104"/>
    </location>
</feature>